<evidence type="ECO:0000313" key="1">
    <source>
        <dbReference type="EMBL" id="MDV2888427.1"/>
    </source>
</evidence>
<reference evidence="1" key="1">
    <citation type="submission" date="2023-10" db="EMBL/GenBank/DDBJ databases">
        <title>Screening of Alkalihalophilus pseudofirmusBZ-TG-HK211 and Its Alleviation of Salt Stress on Rapeseed Growth.</title>
        <authorList>
            <person name="Zhao B."/>
            <person name="Guo T."/>
        </authorList>
    </citation>
    <scope>NUCLEOTIDE SEQUENCE</scope>
    <source>
        <strain evidence="1">BZ-TG-HK211</strain>
    </source>
</reference>
<dbReference type="EMBL" id="JAWJAY010001443">
    <property type="protein sequence ID" value="MDV2888427.1"/>
    <property type="molecule type" value="Genomic_DNA"/>
</dbReference>
<dbReference type="InterPro" id="IPR025573">
    <property type="entry name" value="YwpF"/>
</dbReference>
<dbReference type="Pfam" id="PF14183">
    <property type="entry name" value="YwpF"/>
    <property type="match status" value="1"/>
</dbReference>
<gene>
    <name evidence="1" type="ORF">RYX45_25015</name>
</gene>
<name>A0AAJ2NUI8_ALKPS</name>
<evidence type="ECO:0000313" key="2">
    <source>
        <dbReference type="Proteomes" id="UP001285636"/>
    </source>
</evidence>
<dbReference type="AlphaFoldDB" id="A0AAJ2NUI8"/>
<organism evidence="1 2">
    <name type="scientific">Alkalihalophilus pseudofirmus</name>
    <name type="common">Bacillus pseudofirmus</name>
    <dbReference type="NCBI Taxonomy" id="79885"/>
    <lineage>
        <taxon>Bacteria</taxon>
        <taxon>Bacillati</taxon>
        <taxon>Bacillota</taxon>
        <taxon>Bacilli</taxon>
        <taxon>Bacillales</taxon>
        <taxon>Bacillaceae</taxon>
        <taxon>Alkalihalophilus</taxon>
    </lineage>
</organism>
<sequence>MKTFKLFSLDVLEDDQSVVVPLVDGLVLNKEDDQSTWLLEAYTDLELYDYFNAIFKEQ</sequence>
<protein>
    <submittedName>
        <fullName evidence="1">YwpF family protein</fullName>
    </submittedName>
</protein>
<comment type="caution">
    <text evidence="1">The sequence shown here is derived from an EMBL/GenBank/DDBJ whole genome shotgun (WGS) entry which is preliminary data.</text>
</comment>
<accession>A0AAJ2NUI8</accession>
<feature type="non-terminal residue" evidence="1">
    <location>
        <position position="58"/>
    </location>
</feature>
<dbReference type="Proteomes" id="UP001285636">
    <property type="component" value="Unassembled WGS sequence"/>
</dbReference>
<dbReference type="RefSeq" id="WP_323468343.1">
    <property type="nucleotide sequence ID" value="NZ_JAWJAY010001443.1"/>
</dbReference>
<proteinExistence type="predicted"/>